<proteinExistence type="predicted"/>
<organism evidence="1 2">
    <name type="scientific">Caballeronia arvi</name>
    <dbReference type="NCBI Taxonomy" id="1777135"/>
    <lineage>
        <taxon>Bacteria</taxon>
        <taxon>Pseudomonadati</taxon>
        <taxon>Pseudomonadota</taxon>
        <taxon>Betaproteobacteria</taxon>
        <taxon>Burkholderiales</taxon>
        <taxon>Burkholderiaceae</taxon>
        <taxon>Caballeronia</taxon>
    </lineage>
</organism>
<protein>
    <submittedName>
        <fullName evidence="1">Uncharacterized protein</fullName>
    </submittedName>
</protein>
<gene>
    <name evidence="1" type="ORF">AWB74_08727</name>
</gene>
<dbReference type="EMBL" id="FCOM02000176">
    <property type="protein sequence ID" value="SAL88778.1"/>
    <property type="molecule type" value="Genomic_DNA"/>
</dbReference>
<comment type="caution">
    <text evidence="1">The sequence shown here is derived from an EMBL/GenBank/DDBJ whole genome shotgun (WGS) entry which is preliminary data.</text>
</comment>
<reference evidence="1" key="1">
    <citation type="submission" date="2016-01" db="EMBL/GenBank/DDBJ databases">
        <authorList>
            <person name="Peeters C."/>
        </authorList>
    </citation>
    <scope>NUCLEOTIDE SEQUENCE [LARGE SCALE GENOMIC DNA]</scope>
    <source>
        <strain evidence="1">LMG 29317</strain>
    </source>
</reference>
<keyword evidence="2" id="KW-1185">Reference proteome</keyword>
<accession>A0A158L648</accession>
<evidence type="ECO:0000313" key="2">
    <source>
        <dbReference type="Proteomes" id="UP000055019"/>
    </source>
</evidence>
<dbReference type="AntiFam" id="ANF00178">
    <property type="entry name" value="Shadow ORF (opposite dhbF)"/>
</dbReference>
<sequence length="191" mass="22544">MLRISRSRVIPAFEQCVFFGQNKFERMQRRIRLIERLIEQACEAFTKADDGALIEQIGGVAQRAGQMVLRIREVQRDIELGACFRWRQQLQREAGQGKWFHRCVLQHEHHLEQRRAAGVTNRRKCFDELFEGQVLMRISGQRRVTNLREQRAQGRRAREIGTQHQRIDEQADKRLDLCMRAVSDGRAHCHL</sequence>
<dbReference type="Proteomes" id="UP000055019">
    <property type="component" value="Unassembled WGS sequence"/>
</dbReference>
<name>A0A158L648_9BURK</name>
<dbReference type="AlphaFoldDB" id="A0A158L648"/>
<evidence type="ECO:0000313" key="1">
    <source>
        <dbReference type="EMBL" id="SAL88778.1"/>
    </source>
</evidence>